<protein>
    <submittedName>
        <fullName evidence="2">Uncharacterized protein</fullName>
    </submittedName>
</protein>
<evidence type="ECO:0000256" key="1">
    <source>
        <dbReference type="SAM" id="MobiDB-lite"/>
    </source>
</evidence>
<gene>
    <name evidence="2" type="ORF">HPP92_009847</name>
</gene>
<dbReference type="EMBL" id="JADCNL010000004">
    <property type="protein sequence ID" value="KAG0485768.1"/>
    <property type="molecule type" value="Genomic_DNA"/>
</dbReference>
<dbReference type="AlphaFoldDB" id="A0A835V5U8"/>
<proteinExistence type="predicted"/>
<evidence type="ECO:0000313" key="2">
    <source>
        <dbReference type="EMBL" id="KAG0485768.1"/>
    </source>
</evidence>
<comment type="caution">
    <text evidence="2">The sequence shown here is derived from an EMBL/GenBank/DDBJ whole genome shotgun (WGS) entry which is preliminary data.</text>
</comment>
<name>A0A835V5U8_VANPL</name>
<evidence type="ECO:0000313" key="3">
    <source>
        <dbReference type="Proteomes" id="UP000636800"/>
    </source>
</evidence>
<feature type="region of interest" description="Disordered" evidence="1">
    <location>
        <begin position="40"/>
        <end position="105"/>
    </location>
</feature>
<dbReference type="Proteomes" id="UP000636800">
    <property type="component" value="Unassembled WGS sequence"/>
</dbReference>
<organism evidence="2 3">
    <name type="scientific">Vanilla planifolia</name>
    <name type="common">Vanilla</name>
    <dbReference type="NCBI Taxonomy" id="51239"/>
    <lineage>
        <taxon>Eukaryota</taxon>
        <taxon>Viridiplantae</taxon>
        <taxon>Streptophyta</taxon>
        <taxon>Embryophyta</taxon>
        <taxon>Tracheophyta</taxon>
        <taxon>Spermatophyta</taxon>
        <taxon>Magnoliopsida</taxon>
        <taxon>Liliopsida</taxon>
        <taxon>Asparagales</taxon>
        <taxon>Orchidaceae</taxon>
        <taxon>Vanilloideae</taxon>
        <taxon>Vanilleae</taxon>
        <taxon>Vanilla</taxon>
    </lineage>
</organism>
<sequence>MASQMPISKTLSLPANRAPLLTLPYKNTGLQAWFQQSKGIQSSECSSEDEQREVDDRQSIIRYGDRDAQGAARRGRRERVRGRDASCGDETSYKGPGKGRREGAR</sequence>
<keyword evidence="3" id="KW-1185">Reference proteome</keyword>
<reference evidence="2 3" key="1">
    <citation type="journal article" date="2020" name="Nat. Food">
        <title>A phased Vanilla planifolia genome enables genetic improvement of flavour and production.</title>
        <authorList>
            <person name="Hasing T."/>
            <person name="Tang H."/>
            <person name="Brym M."/>
            <person name="Khazi F."/>
            <person name="Huang T."/>
            <person name="Chambers A.H."/>
        </authorList>
    </citation>
    <scope>NUCLEOTIDE SEQUENCE [LARGE SCALE GENOMIC DNA]</scope>
    <source>
        <tissue evidence="2">Leaf</tissue>
    </source>
</reference>
<feature type="compositionally biased region" description="Basic and acidic residues" evidence="1">
    <location>
        <begin position="54"/>
        <end position="68"/>
    </location>
</feature>
<accession>A0A835V5U8</accession>
<dbReference type="OrthoDB" id="9927103at2759"/>